<dbReference type="InterPro" id="IPR041219">
    <property type="entry name" value="Phage_lysozyme2"/>
</dbReference>
<protein>
    <submittedName>
        <fullName evidence="2">N-acetylmuramoyl-L-alanine amidase</fullName>
    </submittedName>
</protein>
<evidence type="ECO:0000259" key="1">
    <source>
        <dbReference type="Pfam" id="PF18013"/>
    </source>
</evidence>
<accession>K1RRP0</accession>
<dbReference type="AlphaFoldDB" id="K1RRP0"/>
<dbReference type="EMBL" id="AJWY01014313">
    <property type="protein sequence ID" value="EKC44120.1"/>
    <property type="molecule type" value="Genomic_DNA"/>
</dbReference>
<feature type="domain" description="Phage tail lysozyme" evidence="1">
    <location>
        <begin position="37"/>
        <end position="223"/>
    </location>
</feature>
<proteinExistence type="predicted"/>
<feature type="non-terminal residue" evidence="2">
    <location>
        <position position="257"/>
    </location>
</feature>
<comment type="caution">
    <text evidence="2">The sequence shown here is derived from an EMBL/GenBank/DDBJ whole genome shotgun (WGS) entry which is preliminary data.</text>
</comment>
<gene>
    <name evidence="2" type="ORF">LEA_20804</name>
</gene>
<evidence type="ECO:0000313" key="2">
    <source>
        <dbReference type="EMBL" id="EKC44120.1"/>
    </source>
</evidence>
<reference evidence="2" key="1">
    <citation type="journal article" date="2013" name="Environ. Microbiol.">
        <title>Microbiota from the distal guts of lean and obese adolescents exhibit partial functional redundancy besides clear differences in community structure.</title>
        <authorList>
            <person name="Ferrer M."/>
            <person name="Ruiz A."/>
            <person name="Lanza F."/>
            <person name="Haange S.B."/>
            <person name="Oberbach A."/>
            <person name="Till H."/>
            <person name="Bargiela R."/>
            <person name="Campoy C."/>
            <person name="Segura M.T."/>
            <person name="Richter M."/>
            <person name="von Bergen M."/>
            <person name="Seifert J."/>
            <person name="Suarez A."/>
        </authorList>
    </citation>
    <scope>NUCLEOTIDE SEQUENCE</scope>
</reference>
<dbReference type="Gene3D" id="1.10.530.10">
    <property type="match status" value="1"/>
</dbReference>
<organism evidence="2">
    <name type="scientific">human gut metagenome</name>
    <dbReference type="NCBI Taxonomy" id="408170"/>
    <lineage>
        <taxon>unclassified sequences</taxon>
        <taxon>metagenomes</taxon>
        <taxon>organismal metagenomes</taxon>
    </lineage>
</organism>
<sequence>MADTINPFTYFKYNENSENASENEIVSGDVKMSGSTTKEQIFTGLTSLGMSKIGAAGIMGCLAHESAYQSNNLQNSFNDKYGVSDKEYTDLVNSKKESKDEFIHGRYSEDDETVGYGLAQFTSSNLKKDLYELTVEHGRSIDDMGCQLAEIVRVLKSRDYGSTTLYDAINNAETPTEANKYFLWRYEAGTGFNSDEEVVDWYPWMGWEGVNNRHTEAEEVFKNYGSGDVESADHKKIYVPPIDEKSVKYITGSGDTG</sequence>
<dbReference type="Pfam" id="PF18013">
    <property type="entry name" value="Phage_lysozyme2"/>
    <property type="match status" value="1"/>
</dbReference>
<name>K1RRP0_9ZZZZ</name>